<comment type="similarity">
    <text evidence="2">Belongs to the bile acid:sodium symporter (BASS) (TC 2.A.28) family.</text>
</comment>
<keyword evidence="3 6" id="KW-0812">Transmembrane</keyword>
<feature type="transmembrane region" description="Helical" evidence="6">
    <location>
        <begin position="173"/>
        <end position="192"/>
    </location>
</feature>
<dbReference type="Proteomes" id="UP001491310">
    <property type="component" value="Unassembled WGS sequence"/>
</dbReference>
<evidence type="ECO:0000256" key="3">
    <source>
        <dbReference type="ARBA" id="ARBA00022692"/>
    </source>
</evidence>
<feature type="transmembrane region" description="Helical" evidence="6">
    <location>
        <begin position="111"/>
        <end position="131"/>
    </location>
</feature>
<feature type="transmembrane region" description="Helical" evidence="6">
    <location>
        <begin position="20"/>
        <end position="40"/>
    </location>
</feature>
<feature type="transmembrane region" description="Helical" evidence="6">
    <location>
        <begin position="296"/>
        <end position="318"/>
    </location>
</feature>
<organism evidence="7 8">
    <name type="scientific">Coccomyxa subellipsoidea</name>
    <dbReference type="NCBI Taxonomy" id="248742"/>
    <lineage>
        <taxon>Eukaryota</taxon>
        <taxon>Viridiplantae</taxon>
        <taxon>Chlorophyta</taxon>
        <taxon>core chlorophytes</taxon>
        <taxon>Trebouxiophyceae</taxon>
        <taxon>Trebouxiophyceae incertae sedis</taxon>
        <taxon>Coccomyxaceae</taxon>
        <taxon>Coccomyxa</taxon>
    </lineage>
</organism>
<dbReference type="PANTHER" id="PTHR10361:SF30">
    <property type="entry name" value="SODIUM_METABOLITE COTRANSPORTER BASS6, CHLOROPLASTIC-RELATED"/>
    <property type="match status" value="1"/>
</dbReference>
<sequence length="324" mass="34078">MEETRKDKVLRLMAGSSDALPYAVVAAAALALFVPASFAWFSPPMYAPGLGFLMFAVGVNLKLEAFKEVFKKPQYIAVGAVGQWLVKPLLGLILALTLVPMLGLPNAVGTGLILVSCVSGAQLSNYATFLVHPEQAPLSIVLTALSTAAGVLMTPALALLLLGARIPVDPQGMALSITQIVLVPVLAGLTCSQYFPGFVVSAKPFLTLLSLLDTCACVGASLASNSATARSSTGLTVLVPVTVLHIAAYYFGYRLARSTIAKESIPLARCISLETGMQSSLLGLLLASRFFNDPLVSLPCGISTIFMTLSGFALVLWWKRKASV</sequence>
<name>A0ABR2YS04_9CHLO</name>
<feature type="transmembrane region" description="Helical" evidence="6">
    <location>
        <begin position="138"/>
        <end position="161"/>
    </location>
</feature>
<dbReference type="EMBL" id="JALJOT010000006">
    <property type="protein sequence ID" value="KAK9909643.1"/>
    <property type="molecule type" value="Genomic_DNA"/>
</dbReference>
<keyword evidence="5 6" id="KW-0472">Membrane</keyword>
<evidence type="ECO:0000256" key="2">
    <source>
        <dbReference type="ARBA" id="ARBA00006528"/>
    </source>
</evidence>
<gene>
    <name evidence="7" type="ORF">WJX75_005524</name>
</gene>
<feature type="transmembrane region" description="Helical" evidence="6">
    <location>
        <begin position="204"/>
        <end position="223"/>
    </location>
</feature>
<dbReference type="PANTHER" id="PTHR10361">
    <property type="entry name" value="SODIUM-BILE ACID COTRANSPORTER"/>
    <property type="match status" value="1"/>
</dbReference>
<evidence type="ECO:0000256" key="1">
    <source>
        <dbReference type="ARBA" id="ARBA00004141"/>
    </source>
</evidence>
<evidence type="ECO:0008006" key="9">
    <source>
        <dbReference type="Google" id="ProtNLM"/>
    </source>
</evidence>
<evidence type="ECO:0000313" key="7">
    <source>
        <dbReference type="EMBL" id="KAK9909643.1"/>
    </source>
</evidence>
<dbReference type="InterPro" id="IPR038770">
    <property type="entry name" value="Na+/solute_symporter_sf"/>
</dbReference>
<dbReference type="InterPro" id="IPR004710">
    <property type="entry name" value="Bilac:Na_transpt"/>
</dbReference>
<evidence type="ECO:0000256" key="5">
    <source>
        <dbReference type="ARBA" id="ARBA00023136"/>
    </source>
</evidence>
<evidence type="ECO:0000256" key="6">
    <source>
        <dbReference type="SAM" id="Phobius"/>
    </source>
</evidence>
<reference evidence="7 8" key="1">
    <citation type="journal article" date="2024" name="Nat. Commun.">
        <title>Phylogenomics reveals the evolutionary origins of lichenization in chlorophyte algae.</title>
        <authorList>
            <person name="Puginier C."/>
            <person name="Libourel C."/>
            <person name="Otte J."/>
            <person name="Skaloud P."/>
            <person name="Haon M."/>
            <person name="Grisel S."/>
            <person name="Petersen M."/>
            <person name="Berrin J.G."/>
            <person name="Delaux P.M."/>
            <person name="Dal Grande F."/>
            <person name="Keller J."/>
        </authorList>
    </citation>
    <scope>NUCLEOTIDE SEQUENCE [LARGE SCALE GENOMIC DNA]</scope>
    <source>
        <strain evidence="7 8">SAG 216-7</strain>
    </source>
</reference>
<feature type="transmembrane region" description="Helical" evidence="6">
    <location>
        <begin position="75"/>
        <end position="99"/>
    </location>
</feature>
<comment type="subcellular location">
    <subcellularLocation>
        <location evidence="1">Membrane</location>
        <topology evidence="1">Multi-pass membrane protein</topology>
    </subcellularLocation>
</comment>
<comment type="caution">
    <text evidence="7">The sequence shown here is derived from an EMBL/GenBank/DDBJ whole genome shotgun (WGS) entry which is preliminary data.</text>
</comment>
<keyword evidence="8" id="KW-1185">Reference proteome</keyword>
<keyword evidence="4 6" id="KW-1133">Transmembrane helix</keyword>
<dbReference type="Gene3D" id="1.20.1530.20">
    <property type="match status" value="1"/>
</dbReference>
<feature type="transmembrane region" description="Helical" evidence="6">
    <location>
        <begin position="235"/>
        <end position="255"/>
    </location>
</feature>
<evidence type="ECO:0000256" key="4">
    <source>
        <dbReference type="ARBA" id="ARBA00022989"/>
    </source>
</evidence>
<accession>A0ABR2YS04</accession>
<dbReference type="InterPro" id="IPR002657">
    <property type="entry name" value="BilAc:Na_symport/Acr3"/>
</dbReference>
<evidence type="ECO:0000313" key="8">
    <source>
        <dbReference type="Proteomes" id="UP001491310"/>
    </source>
</evidence>
<protein>
    <recommendedName>
        <fullName evidence="9">SBF-domain-containing protein</fullName>
    </recommendedName>
</protein>
<proteinExistence type="inferred from homology"/>
<dbReference type="Pfam" id="PF01758">
    <property type="entry name" value="SBF"/>
    <property type="match status" value="1"/>
</dbReference>